<dbReference type="Proteomes" id="UP000757232">
    <property type="component" value="Unassembled WGS sequence"/>
</dbReference>
<feature type="compositionally biased region" description="Basic residues" evidence="1">
    <location>
        <begin position="57"/>
        <end position="69"/>
    </location>
</feature>
<sequence length="776" mass="84746">MHSRRLSLFGLGQSQPLSSGEQTPRPNTTASFALSISAPAAKQVDGKPVAYEAQRAPIRRKLSKRRKPGQKNQELSPSSPTSSYSHSNLQLSELSHGSDVAYTNQTRSTLKRKTSMNVRAALQSIFIPRPSRKSVAGMGIGGKPVERRKENGRRPYYYESRSPSPPSPEIRPPSGLGQIASSVDLSTYVQEEYEASLLRSLSGENSRDPSVVHFIPTPPSDDTTANGSPATNRARSLKGESTGDLFYQPTSQPPSEPSEELITVLDLAMPYFSPHSLSFIAVASRSFLHSARIALYTNIDSDDVGDDEKRRRGVLQTITSNAELAGMVKSLRWVCTHTPISSSNPSLNTKRSIPRRMPTISISSSPEEFVLPRVFALLPNLETLVLLQPQRSILQSFIPSHSSARSPGASPTSSPSQSLRSLLTSLRSLTLAGRTTVSTSFGSVLVCFLELHPGIRELILPDMFCLPDARSLSRHGSSSSSHSSSPVSAPGHEVIPPVPALPPYYSPMMKNQEPLIPTLLPNLTRISAPLTLATQLVPGRPLRVVDIELSTSLYEGLRPAEVAHSLAKARSILNKNQSEDGKAVNWRAARHSRRFGTGSTPTGPLPTLTPTFPLPSTPSPSEEAKFTNWKAARQARRAGITTAAEQKPSLRELTVRCTAKVDCRTIGRLLIALGKELGEVLEVLVIRWCGSESDLRTQLTLTLSRYCSLHRLEISVDRESDSDSNPDISDNQESDKTEADLQASIATERNLVEQWSRMCPDLSHIEFASGRIWRAS</sequence>
<feature type="region of interest" description="Disordered" evidence="1">
    <location>
        <begin position="718"/>
        <end position="740"/>
    </location>
</feature>
<feature type="compositionally biased region" description="Polar residues" evidence="1">
    <location>
        <begin position="12"/>
        <end position="34"/>
    </location>
</feature>
<protein>
    <submittedName>
        <fullName evidence="2">Uncharacterized protein</fullName>
    </submittedName>
</protein>
<feature type="region of interest" description="Disordered" evidence="1">
    <location>
        <begin position="200"/>
        <end position="258"/>
    </location>
</feature>
<accession>A0A9Q5HZK0</accession>
<feature type="region of interest" description="Disordered" evidence="1">
    <location>
        <begin position="132"/>
        <end position="178"/>
    </location>
</feature>
<name>A0A9Q5HZK0_SANBA</name>
<feature type="compositionally biased region" description="Polar residues" evidence="1">
    <location>
        <begin position="220"/>
        <end position="234"/>
    </location>
</feature>
<dbReference type="EMBL" id="LNZH02000167">
    <property type="protein sequence ID" value="OCB88931.1"/>
    <property type="molecule type" value="Genomic_DNA"/>
</dbReference>
<organism evidence="2 3">
    <name type="scientific">Sanghuangporus baumii</name>
    <name type="common">Phellinus baumii</name>
    <dbReference type="NCBI Taxonomy" id="108892"/>
    <lineage>
        <taxon>Eukaryota</taxon>
        <taxon>Fungi</taxon>
        <taxon>Dikarya</taxon>
        <taxon>Basidiomycota</taxon>
        <taxon>Agaricomycotina</taxon>
        <taxon>Agaricomycetes</taxon>
        <taxon>Hymenochaetales</taxon>
        <taxon>Hymenochaetaceae</taxon>
        <taxon>Sanghuangporus</taxon>
    </lineage>
</organism>
<dbReference type="OrthoDB" id="3259156at2759"/>
<proteinExistence type="predicted"/>
<feature type="compositionally biased region" description="Basic and acidic residues" evidence="1">
    <location>
        <begin position="144"/>
        <end position="153"/>
    </location>
</feature>
<feature type="compositionally biased region" description="Polar residues" evidence="1">
    <location>
        <begin position="88"/>
        <end position="108"/>
    </location>
</feature>
<dbReference type="AlphaFoldDB" id="A0A9Q5HZK0"/>
<feature type="region of interest" description="Disordered" evidence="1">
    <location>
        <begin position="1"/>
        <end position="115"/>
    </location>
</feature>
<evidence type="ECO:0000256" key="1">
    <source>
        <dbReference type="SAM" id="MobiDB-lite"/>
    </source>
</evidence>
<keyword evidence="3" id="KW-1185">Reference proteome</keyword>
<gene>
    <name evidence="2" type="ORF">A7U60_g3886</name>
</gene>
<comment type="caution">
    <text evidence="2">The sequence shown here is derived from an EMBL/GenBank/DDBJ whole genome shotgun (WGS) entry which is preliminary data.</text>
</comment>
<evidence type="ECO:0000313" key="3">
    <source>
        <dbReference type="Proteomes" id="UP000757232"/>
    </source>
</evidence>
<feature type="compositionally biased region" description="Low complexity" evidence="1">
    <location>
        <begin position="76"/>
        <end position="87"/>
    </location>
</feature>
<reference evidence="2" key="1">
    <citation type="submission" date="2016-06" db="EMBL/GenBank/DDBJ databases">
        <title>Draft Genome sequence of the fungus Inonotus baumii.</title>
        <authorList>
            <person name="Zhu H."/>
            <person name="Lin W."/>
        </authorList>
    </citation>
    <scope>NUCLEOTIDE SEQUENCE</scope>
    <source>
        <strain evidence="2">821</strain>
    </source>
</reference>
<evidence type="ECO:0000313" key="2">
    <source>
        <dbReference type="EMBL" id="OCB88931.1"/>
    </source>
</evidence>